<keyword evidence="2" id="KW-0175">Coiled coil</keyword>
<dbReference type="AlphaFoldDB" id="A0AAD6PJN9"/>
<feature type="compositionally biased region" description="Basic and acidic residues" evidence="3">
    <location>
        <begin position="35"/>
        <end position="48"/>
    </location>
</feature>
<feature type="coiled-coil region" evidence="2">
    <location>
        <begin position="172"/>
        <end position="295"/>
    </location>
</feature>
<proteinExistence type="inferred from homology"/>
<dbReference type="GO" id="GO:0019905">
    <property type="term" value="F:syntaxin binding"/>
    <property type="evidence" value="ECO:0007669"/>
    <property type="project" value="InterPro"/>
</dbReference>
<feature type="coiled-coil region" evidence="2">
    <location>
        <begin position="331"/>
        <end position="358"/>
    </location>
</feature>
<comment type="caution">
    <text evidence="4">The sequence shown here is derived from an EMBL/GenBank/DDBJ whole genome shotgun (WGS) entry which is preliminary data.</text>
</comment>
<feature type="region of interest" description="Disordered" evidence="3">
    <location>
        <begin position="1"/>
        <end position="48"/>
    </location>
</feature>
<protein>
    <recommendedName>
        <fullName evidence="6">Alpha-taxilin</fullName>
    </recommendedName>
</protein>
<name>A0AAD6PJN9_9ROSI</name>
<evidence type="ECO:0000256" key="1">
    <source>
        <dbReference type="ARBA" id="ARBA00009550"/>
    </source>
</evidence>
<comment type="similarity">
    <text evidence="1">Belongs to the taxilin family.</text>
</comment>
<organism evidence="4 5">
    <name type="scientific">Salix udensis</name>
    <dbReference type="NCBI Taxonomy" id="889485"/>
    <lineage>
        <taxon>Eukaryota</taxon>
        <taxon>Viridiplantae</taxon>
        <taxon>Streptophyta</taxon>
        <taxon>Embryophyta</taxon>
        <taxon>Tracheophyta</taxon>
        <taxon>Spermatophyta</taxon>
        <taxon>Magnoliopsida</taxon>
        <taxon>eudicotyledons</taxon>
        <taxon>Gunneridae</taxon>
        <taxon>Pentapetalae</taxon>
        <taxon>rosids</taxon>
        <taxon>fabids</taxon>
        <taxon>Malpighiales</taxon>
        <taxon>Salicaceae</taxon>
        <taxon>Saliceae</taxon>
        <taxon>Salix</taxon>
    </lineage>
</organism>
<evidence type="ECO:0000313" key="5">
    <source>
        <dbReference type="Proteomes" id="UP001162972"/>
    </source>
</evidence>
<evidence type="ECO:0000256" key="3">
    <source>
        <dbReference type="SAM" id="MobiDB-lite"/>
    </source>
</evidence>
<keyword evidence="5" id="KW-1185">Reference proteome</keyword>
<reference evidence="4 5" key="1">
    <citation type="journal article" date="2023" name="Int. J. Mol. Sci.">
        <title>De Novo Assembly and Annotation of 11 Diverse Shrub Willow (Salix) Genomes Reveals Novel Gene Organization in Sex-Linked Regions.</title>
        <authorList>
            <person name="Hyden B."/>
            <person name="Feng K."/>
            <person name="Yates T.B."/>
            <person name="Jawdy S."/>
            <person name="Cereghino C."/>
            <person name="Smart L.B."/>
            <person name="Muchero W."/>
        </authorList>
    </citation>
    <scope>NUCLEOTIDE SEQUENCE [LARGE SCALE GENOMIC DNA]</scope>
    <source>
        <tissue evidence="4">Shoot tip</tissue>
    </source>
</reference>
<dbReference type="Proteomes" id="UP001162972">
    <property type="component" value="Chromosome 10"/>
</dbReference>
<gene>
    <name evidence="4" type="ORF">OIU84_019952</name>
</gene>
<accession>A0AAD6PJN9</accession>
<evidence type="ECO:0000313" key="4">
    <source>
        <dbReference type="EMBL" id="KAJ6432822.1"/>
    </source>
</evidence>
<dbReference type="PANTHER" id="PTHR16127">
    <property type="entry name" value="TAXILIN"/>
    <property type="match status" value="1"/>
</dbReference>
<evidence type="ECO:0000256" key="2">
    <source>
        <dbReference type="SAM" id="Coils"/>
    </source>
</evidence>
<evidence type="ECO:0008006" key="6">
    <source>
        <dbReference type="Google" id="ProtNLM"/>
    </source>
</evidence>
<feature type="compositionally biased region" description="Polar residues" evidence="3">
    <location>
        <begin position="92"/>
        <end position="112"/>
    </location>
</feature>
<dbReference type="InterPro" id="IPR026183">
    <property type="entry name" value="Taxilin_fam"/>
</dbReference>
<dbReference type="Pfam" id="PF09728">
    <property type="entry name" value="Taxilin"/>
    <property type="match status" value="1"/>
</dbReference>
<dbReference type="PANTHER" id="PTHR16127:SF13">
    <property type="entry name" value="GH01188P"/>
    <property type="match status" value="1"/>
</dbReference>
<feature type="compositionally biased region" description="Basic and acidic residues" evidence="3">
    <location>
        <begin position="113"/>
        <end position="138"/>
    </location>
</feature>
<feature type="region of interest" description="Disordered" evidence="3">
    <location>
        <begin position="90"/>
        <end position="139"/>
    </location>
</feature>
<sequence>MENRAANQLPEVDSLPDGFVESSMDPVAPHTPTSEQEKPVSDSKEDSIVHLVVEPDQGAWQEEGTLPKPVLDVSVPEASVGVSRCSEVIEVQGSSQSSDNRSTQGGLDSQATDVKEISPSENTELQKGRKVEAAETKRKSAKRTFKSEKEFLEFTLKYQQVLTERDAAIVVRDKLESLCRELQRQNKMLMDECKRVSTEGQHLRLDLSTKFQDAIKDVSNRLEEQKEESLTQLRENEMLRKKLKEFADQYAISEQQNAQKLKQKSLELQIADLKIKQHEEKLVQEKSQMKIYAEQVSQLLATEKNLRLQLTADGDKFQQFQEALVKSNEVFETFKQEIDKMAKSIKELKKENTFLKRKCEKSDVMLIELVEEVNKNRQNPFKPFSICFTNHYEEETHAWRCISCNVKKISLVMKSLPDVKTLYFPFCTKSSCRRQHLGLPGCFQPSSI</sequence>
<dbReference type="EMBL" id="JAPFFJ010000003">
    <property type="protein sequence ID" value="KAJ6432822.1"/>
    <property type="molecule type" value="Genomic_DNA"/>
</dbReference>